<evidence type="ECO:0000313" key="2">
    <source>
        <dbReference type="Proteomes" id="UP000190989"/>
    </source>
</evidence>
<protein>
    <submittedName>
        <fullName evidence="1">Uncharacterized protein</fullName>
    </submittedName>
</protein>
<dbReference type="Proteomes" id="UP000190989">
    <property type="component" value="Unassembled WGS sequence"/>
</dbReference>
<gene>
    <name evidence="1" type="ORF">SAMN06295987_103249</name>
</gene>
<accession>A0A1U6HWM7</accession>
<proteinExistence type="predicted"/>
<organism evidence="1 2">
    <name type="scientific">Novosphingobium mathurense</name>
    <dbReference type="NCBI Taxonomy" id="428990"/>
    <lineage>
        <taxon>Bacteria</taxon>
        <taxon>Pseudomonadati</taxon>
        <taxon>Pseudomonadota</taxon>
        <taxon>Alphaproteobacteria</taxon>
        <taxon>Sphingomonadales</taxon>
        <taxon>Sphingomonadaceae</taxon>
        <taxon>Novosphingobium</taxon>
    </lineage>
</organism>
<keyword evidence="2" id="KW-1185">Reference proteome</keyword>
<evidence type="ECO:0000313" key="1">
    <source>
        <dbReference type="EMBL" id="SLK00222.1"/>
    </source>
</evidence>
<dbReference type="EMBL" id="FVZE01000003">
    <property type="protein sequence ID" value="SLK00222.1"/>
    <property type="molecule type" value="Genomic_DNA"/>
</dbReference>
<name>A0A1U6HWM7_9SPHN</name>
<sequence length="77" mass="8604">MLRTVDGWFTMNLNLQYTFFAASYGYDAGLASGEGRGFCTSLQTRFRLQPILIARIDDPVQKDGVVPYERGALGPLR</sequence>
<dbReference type="AlphaFoldDB" id="A0A1U6HWM7"/>
<reference evidence="2" key="1">
    <citation type="submission" date="2017-02" db="EMBL/GenBank/DDBJ databases">
        <authorList>
            <person name="Varghese N."/>
            <person name="Submissions S."/>
        </authorList>
    </citation>
    <scope>NUCLEOTIDE SEQUENCE [LARGE SCALE GENOMIC DNA]</scope>
    <source>
        <strain evidence="2">SM117</strain>
    </source>
</reference>